<feature type="compositionally biased region" description="Pro residues" evidence="1">
    <location>
        <begin position="1098"/>
        <end position="1113"/>
    </location>
</feature>
<feature type="region of interest" description="Disordered" evidence="1">
    <location>
        <begin position="983"/>
        <end position="1002"/>
    </location>
</feature>
<dbReference type="PaxDb" id="3055-EDO95768"/>
<evidence type="ECO:0000313" key="4">
    <source>
        <dbReference type="Proteomes" id="UP000006906"/>
    </source>
</evidence>
<feature type="region of interest" description="Disordered" evidence="1">
    <location>
        <begin position="600"/>
        <end position="619"/>
    </location>
</feature>
<sequence length="1195" mass="124297">MPQNGHVVVAVAQPPHGIHRRYGGGSGGLRTCGLSTGRGRKQLLLVLTVAVMACGLPRVSHAWWSQNWACSGGCDYNGNCKSSSSSRFSGTSSCPSGYTDGSSNWYWSGTCSYTGCYYICSDECSSGNYYTGEYSGSDCRWWGQSKCKCCPRTYYVDCKQWLRCTWVPDPSPPPPPPPSPPPPGDRGGCIYDNYNAYVGSSQVDFSCGVSSPRAIDVSARTTSNDDLAIVVRVGSCGGSTVSSASTSRTPSLSYGSASYNTYCVSIVCKNWVWSCGYATVSINYVQPRSPPPPPPPRSPPPPPPGDRGGCIYDNYYVPSINYFGQSDFTCDVNGAKALDVSARSSTNDNLSIKVRSGTSCSGSTLGSTSKSSNPSLAYGISSSATYCVSIVCENLLSGCSGAWVSINYGTPRSPPPPRLPPPPPPGDRGGCTYDNYFVPSINYFGQRDFTCDVNGAKALDVSARSSTNDNLSIKVRSGTSCSGSTLGSTSKSSNPSLAYGISSSATYCVSIVCENLLSGCSGAWVSINYGTPRSPPPPPPPRLPPPPPPGDRGGCIYDNYFVPIINYFGQRDFTCDVNGAKALDVSARSSTNDNLSIKVRSGTSCSGSTLGSTSKSSNPSLAYGISSSATYCVSIVCENLLSGCSGAWVSINYGTPTPRSPPPGASSSGRSLAKYWSTNAGDARNAYLAALLSSLAYNDSTTFCKKAASWGVSGTCEMVYGKFDTEYGLLDLGTSCLLAFRGSETQWVGGSADRGTDMASALIASGPLRGVVGLAEGFAVAADNNYDTIVSRLQSSSFRASKSKPVWVMGHSLGGALSLITAQWLQSSGLFNVAGVYTFGAPPAGNGTFKDSYSLKSKTYSYAYAKRTGCEVLDVVANLDSTLLTGHKHVVDLIPVYDNCARSGRRLLAAEAAAEAPAPAPAPSPAAVTGPAVDAPAPPVPSTGASVADAHQGTQDTAELSEALDATPPPSCLVSVRYTPRSTMVRGRGSAPPPAEIGTLSPALPQQSLEDGVFTSVTSEVMLSTADGASKAYTRTVQVSDVRTCSTAGWPAGLWAELTGMGIDLLELGLKEPPTPSPPPPATAANSGNREAAATPAPSTPSPPSPPLLPPMPAVATGRSGPTPAGDSTAEAVAVEAASVVDDLVNGVYEWLSCRPATEGCWLCHSINDYYVPGLWACLSSTDKARLPLPADLKA</sequence>
<feature type="compositionally biased region" description="Low complexity" evidence="1">
    <location>
        <begin position="477"/>
        <end position="495"/>
    </location>
</feature>
<dbReference type="InterPro" id="IPR029058">
    <property type="entry name" value="AB_hydrolase_fold"/>
</dbReference>
<dbReference type="RefSeq" id="XP_042920837.1">
    <property type="nucleotide sequence ID" value="XM_043065932.1"/>
</dbReference>
<feature type="compositionally biased region" description="Low complexity" evidence="1">
    <location>
        <begin position="925"/>
        <end position="935"/>
    </location>
</feature>
<dbReference type="PANTHER" id="PTHR23330:SF9">
    <property type="entry name" value="PROLINE-RICH PROTEIN 11"/>
    <property type="match status" value="1"/>
</dbReference>
<feature type="compositionally biased region" description="Low complexity" evidence="1">
    <location>
        <begin position="601"/>
        <end position="619"/>
    </location>
</feature>
<evidence type="ECO:0000313" key="3">
    <source>
        <dbReference type="EMBL" id="PNW78391.1"/>
    </source>
</evidence>
<dbReference type="Proteomes" id="UP000006906">
    <property type="component" value="Chromosome 9"/>
</dbReference>
<feature type="region of interest" description="Disordered" evidence="1">
    <location>
        <begin position="476"/>
        <end position="495"/>
    </location>
</feature>
<feature type="domain" description="Fungal lipase-type" evidence="2">
    <location>
        <begin position="738"/>
        <end position="858"/>
    </location>
</feature>
<dbReference type="ExpressionAtlas" id="A0A2K3DCY5">
    <property type="expression patterns" value="baseline and differential"/>
</dbReference>
<keyword evidence="4" id="KW-1185">Reference proteome</keyword>
<dbReference type="KEGG" id="cre:CHLRE_09g399400v5"/>
<feature type="region of interest" description="Disordered" evidence="1">
    <location>
        <begin position="1068"/>
        <end position="1129"/>
    </location>
</feature>
<proteinExistence type="predicted"/>
<feature type="region of interest" description="Disordered" evidence="1">
    <location>
        <begin position="918"/>
        <end position="972"/>
    </location>
</feature>
<dbReference type="GO" id="GO:0006629">
    <property type="term" value="P:lipid metabolic process"/>
    <property type="evidence" value="ECO:0007669"/>
    <property type="project" value="InterPro"/>
</dbReference>
<evidence type="ECO:0000256" key="1">
    <source>
        <dbReference type="SAM" id="MobiDB-lite"/>
    </source>
</evidence>
<dbReference type="InterPro" id="IPR002921">
    <property type="entry name" value="Fungal_lipase-type"/>
</dbReference>
<reference evidence="3" key="2">
    <citation type="submission" date="2017-07" db="EMBL/GenBank/DDBJ databases">
        <title>WGS assembly of Chlamydomonas reinhardtii.</title>
        <authorList>
            <consortium name="Chlamydomonas Annotation Team"/>
            <consortium name="JGI Annotation Team"/>
            <person name="Merchant S.S."/>
            <person name="Prochnik S.E."/>
            <person name="Vallon O."/>
            <person name="Harris E.H."/>
            <person name="Karpowicz S.J."/>
            <person name="Witman G.B."/>
            <person name="Terry A."/>
            <person name="Salamov A."/>
            <person name="Fritz-Laylin L.K."/>
            <person name="Marechal-Drouard L."/>
            <person name="Marshall W.F."/>
            <person name="Qu L.H."/>
            <person name="Nelson D.R."/>
            <person name="Sanderfoot A.A."/>
            <person name="Spalding M.H."/>
            <person name="Kapitonov V.V."/>
            <person name="Ren Q."/>
            <person name="Ferris P."/>
            <person name="Lindquist E."/>
            <person name="Shapiro H."/>
            <person name="Lucas S.M."/>
            <person name="Grimwood J."/>
            <person name="Schmutz J."/>
            <person name="Grigoriev I.V."/>
            <person name="Rokhsar D.S."/>
        </authorList>
    </citation>
    <scope>NUCLEOTIDE SEQUENCE</scope>
    <source>
        <strain evidence="3">CC-503 cw92 mt+</strain>
    </source>
</reference>
<feature type="region of interest" description="Disordered" evidence="1">
    <location>
        <begin position="355"/>
        <end position="374"/>
    </location>
</feature>
<dbReference type="RefSeq" id="XP_042920836.1">
    <property type="nucleotide sequence ID" value="XM_043065933.1"/>
</dbReference>
<dbReference type="OrthoDB" id="426718at2759"/>
<dbReference type="Gramene" id="PNW78390">
    <property type="protein sequence ID" value="PNW78390"/>
    <property type="gene ID" value="CHLRE_09g399400v5"/>
</dbReference>
<gene>
    <name evidence="3" type="ORF">CHLRE_09g399400v5</name>
</gene>
<dbReference type="Gramene" id="PNW78391">
    <property type="protein sequence ID" value="PNW78391"/>
    <property type="gene ID" value="CHLRE_09g399400v5"/>
</dbReference>
<feature type="compositionally biased region" description="Pro residues" evidence="1">
    <location>
        <begin position="1073"/>
        <end position="1082"/>
    </location>
</feature>
<feature type="compositionally biased region" description="Low complexity" evidence="1">
    <location>
        <begin position="356"/>
        <end position="374"/>
    </location>
</feature>
<organism evidence="3 4">
    <name type="scientific">Chlamydomonas reinhardtii</name>
    <name type="common">Chlamydomonas smithii</name>
    <dbReference type="NCBI Taxonomy" id="3055"/>
    <lineage>
        <taxon>Eukaryota</taxon>
        <taxon>Viridiplantae</taxon>
        <taxon>Chlorophyta</taxon>
        <taxon>core chlorophytes</taxon>
        <taxon>Chlorophyceae</taxon>
        <taxon>CS clade</taxon>
        <taxon>Chlamydomonadales</taxon>
        <taxon>Chlamydomonadaceae</taxon>
        <taxon>Chlamydomonas</taxon>
    </lineage>
</organism>
<dbReference type="GeneID" id="5720676"/>
<reference evidence="3 4" key="1">
    <citation type="journal article" date="2007" name="Science">
        <title>The Chlamydomonas genome reveals the evolution of key animal and plant functions.</title>
        <authorList>
            <person name="Merchant S.S."/>
            <person name="Prochnik S.E."/>
            <person name="Vallon O."/>
            <person name="Harris E.H."/>
            <person name="Karpowicz S.J."/>
            <person name="Witman G.B."/>
            <person name="Terry A."/>
            <person name="Salamov A."/>
            <person name="Fritz-Laylin L.K."/>
            <person name="Marechal-Drouard L."/>
            <person name="Marshall W.F."/>
            <person name="Qu L.H."/>
            <person name="Nelson D.R."/>
            <person name="Sanderfoot A.A."/>
            <person name="Spalding M.H."/>
            <person name="Kapitonov V.V."/>
            <person name="Ren Q."/>
            <person name="Ferris P."/>
            <person name="Lindquist E."/>
            <person name="Shapiro H."/>
            <person name="Lucas S.M."/>
            <person name="Grimwood J."/>
            <person name="Schmutz J."/>
            <person name="Cardol P."/>
            <person name="Cerutti H."/>
            <person name="Chanfreau G."/>
            <person name="Chen C.L."/>
            <person name="Cognat V."/>
            <person name="Croft M.T."/>
            <person name="Dent R."/>
            <person name="Dutcher S."/>
            <person name="Fernandez E."/>
            <person name="Fukuzawa H."/>
            <person name="Gonzalez-Ballester D."/>
            <person name="Gonzalez-Halphen D."/>
            <person name="Hallmann A."/>
            <person name="Hanikenne M."/>
            <person name="Hippler M."/>
            <person name="Inwood W."/>
            <person name="Jabbari K."/>
            <person name="Kalanon M."/>
            <person name="Kuras R."/>
            <person name="Lefebvre P.A."/>
            <person name="Lemaire S.D."/>
            <person name="Lobanov A.V."/>
            <person name="Lohr M."/>
            <person name="Manuell A."/>
            <person name="Meier I."/>
            <person name="Mets L."/>
            <person name="Mittag M."/>
            <person name="Mittelmeier T."/>
            <person name="Moroney J.V."/>
            <person name="Moseley J."/>
            <person name="Napoli C."/>
            <person name="Nedelcu A.M."/>
            <person name="Niyogi K."/>
            <person name="Novoselov S.V."/>
            <person name="Paulsen I.T."/>
            <person name="Pazour G."/>
            <person name="Purton S."/>
            <person name="Ral J.P."/>
            <person name="Riano-Pachon D.M."/>
            <person name="Riekhof W."/>
            <person name="Rymarquis L."/>
            <person name="Schroda M."/>
            <person name="Stern D."/>
            <person name="Umen J."/>
            <person name="Willows R."/>
            <person name="Wilson N."/>
            <person name="Zimmer S.L."/>
            <person name="Allmer J."/>
            <person name="Balk J."/>
            <person name="Bisova K."/>
            <person name="Chen C.J."/>
            <person name="Elias M."/>
            <person name="Gendler K."/>
            <person name="Hauser C."/>
            <person name="Lamb M.R."/>
            <person name="Ledford H."/>
            <person name="Long J.C."/>
            <person name="Minagawa J."/>
            <person name="Page M.D."/>
            <person name="Pan J."/>
            <person name="Pootakham W."/>
            <person name="Roje S."/>
            <person name="Rose A."/>
            <person name="Stahlberg E."/>
            <person name="Terauchi A.M."/>
            <person name="Yang P."/>
            <person name="Ball S."/>
            <person name="Bowler C."/>
            <person name="Dieckmann C.L."/>
            <person name="Gladyshev V.N."/>
            <person name="Green P."/>
            <person name="Jorgensen R."/>
            <person name="Mayfield S."/>
            <person name="Mueller-Roeber B."/>
            <person name="Rajamani S."/>
            <person name="Sayre R.T."/>
            <person name="Brokstein P."/>
            <person name="Dubchak I."/>
            <person name="Goodstein D."/>
            <person name="Hornick L."/>
            <person name="Huang Y.W."/>
            <person name="Jhaveri J."/>
            <person name="Luo Y."/>
            <person name="Martinez D."/>
            <person name="Ngau W.C."/>
            <person name="Otillar B."/>
            <person name="Poliakov A."/>
            <person name="Porter A."/>
            <person name="Szajkowski L."/>
            <person name="Werner G."/>
            <person name="Zhou K."/>
            <person name="Grigoriev I.V."/>
            <person name="Rokhsar D.S."/>
            <person name="Grossman A.R."/>
        </authorList>
    </citation>
    <scope>NUCLEOTIDE SEQUENCE [LARGE SCALE GENOMIC DNA]</scope>
    <source>
        <strain evidence="4">CC-503</strain>
        <strain evidence="3">CC-503 cw92 mt+</strain>
    </source>
</reference>
<accession>A0A2K3DCY5</accession>
<protein>
    <recommendedName>
        <fullName evidence="2">Fungal lipase-type domain-containing protein</fullName>
    </recommendedName>
</protein>
<dbReference type="Pfam" id="PF01764">
    <property type="entry name" value="Lipase_3"/>
    <property type="match status" value="1"/>
</dbReference>
<name>A0A2K3DCY5_CHLRE</name>
<dbReference type="AlphaFoldDB" id="A0A2K3DCY5"/>
<dbReference type="EMBL" id="CM008970">
    <property type="protein sequence ID" value="PNW78390.1"/>
    <property type="molecule type" value="Genomic_DNA"/>
</dbReference>
<dbReference type="Gene3D" id="3.40.50.1820">
    <property type="entry name" value="alpha/beta hydrolase"/>
    <property type="match status" value="1"/>
</dbReference>
<dbReference type="EMBL" id="CM008970">
    <property type="protein sequence ID" value="PNW78391.1"/>
    <property type="molecule type" value="Genomic_DNA"/>
</dbReference>
<dbReference type="PANTHER" id="PTHR23330">
    <property type="entry name" value="P300 TRANSCRIPTIONAL COFACTOR JMY-RELATED"/>
    <property type="match status" value="1"/>
</dbReference>
<evidence type="ECO:0000259" key="2">
    <source>
        <dbReference type="Pfam" id="PF01764"/>
    </source>
</evidence>
<dbReference type="SUPFAM" id="SSF53474">
    <property type="entry name" value="alpha/beta-Hydrolases"/>
    <property type="match status" value="1"/>
</dbReference>